<evidence type="ECO:0000313" key="2">
    <source>
        <dbReference type="Proteomes" id="UP000199312"/>
    </source>
</evidence>
<dbReference type="AlphaFoldDB" id="A0A1I6SWV0"/>
<accession>A0A1I6SWV0</accession>
<dbReference type="EMBL" id="FOZP01000012">
    <property type="protein sequence ID" value="SFS81451.1"/>
    <property type="molecule type" value="Genomic_DNA"/>
</dbReference>
<reference evidence="2" key="1">
    <citation type="submission" date="2016-10" db="EMBL/GenBank/DDBJ databases">
        <authorList>
            <person name="Varghese N."/>
            <person name="Submissions S."/>
        </authorList>
    </citation>
    <scope>NUCLEOTIDE SEQUENCE [LARGE SCALE GENOMIC DNA]</scope>
    <source>
        <strain evidence="2">DSM 24450</strain>
    </source>
</reference>
<name>A0A1I6SWV0_9FLAO</name>
<dbReference type="OrthoDB" id="788947at2"/>
<evidence type="ECO:0008006" key="3">
    <source>
        <dbReference type="Google" id="ProtNLM"/>
    </source>
</evidence>
<organism evidence="1 2">
    <name type="scientific">Lutibacter maritimus</name>
    <dbReference type="NCBI Taxonomy" id="593133"/>
    <lineage>
        <taxon>Bacteria</taxon>
        <taxon>Pseudomonadati</taxon>
        <taxon>Bacteroidota</taxon>
        <taxon>Flavobacteriia</taxon>
        <taxon>Flavobacteriales</taxon>
        <taxon>Flavobacteriaceae</taxon>
        <taxon>Lutibacter</taxon>
    </lineage>
</organism>
<gene>
    <name evidence="1" type="ORF">SAMN04488006_0181</name>
</gene>
<keyword evidence="2" id="KW-1185">Reference proteome</keyword>
<dbReference type="STRING" id="593133.SAMN04488006_0181"/>
<proteinExistence type="predicted"/>
<dbReference type="Proteomes" id="UP000199312">
    <property type="component" value="Unassembled WGS sequence"/>
</dbReference>
<dbReference type="RefSeq" id="WP_090230737.1">
    <property type="nucleotide sequence ID" value="NZ_FOZP01000012.1"/>
</dbReference>
<protein>
    <recommendedName>
        <fullName evidence="3">Apea-like HEPN domain-containing protein</fullName>
    </recommendedName>
</protein>
<evidence type="ECO:0000313" key="1">
    <source>
        <dbReference type="EMBL" id="SFS81451.1"/>
    </source>
</evidence>
<sequence>MKSHSKRKFVGNFKTDFHFSEIENYNDYAKKTTEVDFNEYPKVLIQTNDKNVTLGFVHLVSGKPIAIPEPEPSILYFTNAESKLSELLRLQDLIQKSEKFDNVDELSYTFYNFFQLSSDFTINLFTSIEAFNNGLIPDDFFIKIKGKKFDKNRTQRSMDFLIKIKKAIPEIMNKSYFKDYQRDYDFLLKFKKLRDNVVHTKNIDNGFLSSYRELYISYLIFDFKKSYELVKNYMNYYKENWIENCDCGI</sequence>